<name>G3HMA3_CRIGR</name>
<sequence>MFNQPLLFTEILRASPEHILIGLVVGQLCNTSLKITKTGLPGTLGAFGGGKVNA</sequence>
<dbReference type="Proteomes" id="UP000001075">
    <property type="component" value="Unassembled WGS sequence"/>
</dbReference>
<accession>G3HMA3</accession>
<dbReference type="AlphaFoldDB" id="G3HMA3"/>
<dbReference type="InParanoid" id="G3HMA3"/>
<dbReference type="EMBL" id="JH000506">
    <property type="protein sequence ID" value="EGW08623.1"/>
    <property type="molecule type" value="Genomic_DNA"/>
</dbReference>
<evidence type="ECO:0000313" key="1">
    <source>
        <dbReference type="EMBL" id="EGW08623.1"/>
    </source>
</evidence>
<evidence type="ECO:0000313" key="2">
    <source>
        <dbReference type="Proteomes" id="UP000001075"/>
    </source>
</evidence>
<gene>
    <name evidence="1" type="ORF">I79_011854</name>
</gene>
<proteinExistence type="predicted"/>
<organism evidence="1 2">
    <name type="scientific">Cricetulus griseus</name>
    <name type="common">Chinese hamster</name>
    <name type="synonym">Cricetulus barabensis griseus</name>
    <dbReference type="NCBI Taxonomy" id="10029"/>
    <lineage>
        <taxon>Eukaryota</taxon>
        <taxon>Metazoa</taxon>
        <taxon>Chordata</taxon>
        <taxon>Craniata</taxon>
        <taxon>Vertebrata</taxon>
        <taxon>Euteleostomi</taxon>
        <taxon>Mammalia</taxon>
        <taxon>Eutheria</taxon>
        <taxon>Euarchontoglires</taxon>
        <taxon>Glires</taxon>
        <taxon>Rodentia</taxon>
        <taxon>Myomorpha</taxon>
        <taxon>Muroidea</taxon>
        <taxon>Cricetidae</taxon>
        <taxon>Cricetinae</taxon>
        <taxon>Cricetulus</taxon>
    </lineage>
</organism>
<reference evidence="2" key="1">
    <citation type="journal article" date="2011" name="Nat. Biotechnol.">
        <title>The genomic sequence of the Chinese hamster ovary (CHO)-K1 cell line.</title>
        <authorList>
            <person name="Xu X."/>
            <person name="Nagarajan H."/>
            <person name="Lewis N.E."/>
            <person name="Pan S."/>
            <person name="Cai Z."/>
            <person name="Liu X."/>
            <person name="Chen W."/>
            <person name="Xie M."/>
            <person name="Wang W."/>
            <person name="Hammond S."/>
            <person name="Andersen M.R."/>
            <person name="Neff N."/>
            <person name="Passarelli B."/>
            <person name="Koh W."/>
            <person name="Fan H.C."/>
            <person name="Wang J."/>
            <person name="Gui Y."/>
            <person name="Lee K.H."/>
            <person name="Betenbaugh M.J."/>
            <person name="Quake S.R."/>
            <person name="Famili I."/>
            <person name="Palsson B.O."/>
            <person name="Wang J."/>
        </authorList>
    </citation>
    <scope>NUCLEOTIDE SEQUENCE [LARGE SCALE GENOMIC DNA]</scope>
    <source>
        <strain evidence="2">CHO K1 cell line</strain>
    </source>
</reference>
<protein>
    <submittedName>
        <fullName evidence="1">Uncharacterized protein</fullName>
    </submittedName>
</protein>